<evidence type="ECO:0000313" key="3">
    <source>
        <dbReference type="Proteomes" id="UP000563094"/>
    </source>
</evidence>
<organism evidence="2 3">
    <name type="scientific">Rufibacter quisquiliarum</name>
    <dbReference type="NCBI Taxonomy" id="1549639"/>
    <lineage>
        <taxon>Bacteria</taxon>
        <taxon>Pseudomonadati</taxon>
        <taxon>Bacteroidota</taxon>
        <taxon>Cytophagia</taxon>
        <taxon>Cytophagales</taxon>
        <taxon>Hymenobacteraceae</taxon>
        <taxon>Rufibacter</taxon>
    </lineage>
</organism>
<dbReference type="EMBL" id="JACJIQ010000013">
    <property type="protein sequence ID" value="MBA9078460.1"/>
    <property type="molecule type" value="Genomic_DNA"/>
</dbReference>
<evidence type="ECO:0000313" key="2">
    <source>
        <dbReference type="EMBL" id="MBA9078460.1"/>
    </source>
</evidence>
<gene>
    <name evidence="2" type="ORF">FHS90_003188</name>
</gene>
<proteinExistence type="predicted"/>
<name>A0A839GIK9_9BACT</name>
<keyword evidence="1" id="KW-0732">Signal</keyword>
<reference evidence="2 3" key="1">
    <citation type="submission" date="2020-08" db="EMBL/GenBank/DDBJ databases">
        <title>Genomic Encyclopedia of Type Strains, Phase IV (KMG-IV): sequencing the most valuable type-strain genomes for metagenomic binning, comparative biology and taxonomic classification.</title>
        <authorList>
            <person name="Goeker M."/>
        </authorList>
    </citation>
    <scope>NUCLEOTIDE SEQUENCE [LARGE SCALE GENOMIC DNA]</scope>
    <source>
        <strain evidence="2 3">DSM 29854</strain>
    </source>
</reference>
<dbReference type="Pfam" id="PF13715">
    <property type="entry name" value="CarbopepD_reg_2"/>
    <property type="match status" value="1"/>
</dbReference>
<keyword evidence="3" id="KW-1185">Reference proteome</keyword>
<dbReference type="Gene3D" id="2.60.40.1120">
    <property type="entry name" value="Carboxypeptidase-like, regulatory domain"/>
    <property type="match status" value="1"/>
</dbReference>
<evidence type="ECO:0008006" key="4">
    <source>
        <dbReference type="Google" id="ProtNLM"/>
    </source>
</evidence>
<feature type="chain" id="PRO_5032722303" description="Carboxypeptidase-like regulatory domain-containing protein" evidence="1">
    <location>
        <begin position="30"/>
        <end position="422"/>
    </location>
</feature>
<evidence type="ECO:0000256" key="1">
    <source>
        <dbReference type="SAM" id="SignalP"/>
    </source>
</evidence>
<dbReference type="RefSeq" id="WP_182513672.1">
    <property type="nucleotide sequence ID" value="NZ_JACJIQ010000013.1"/>
</dbReference>
<feature type="signal peptide" evidence="1">
    <location>
        <begin position="1"/>
        <end position="29"/>
    </location>
</feature>
<comment type="caution">
    <text evidence="2">The sequence shown here is derived from an EMBL/GenBank/DDBJ whole genome shotgun (WGS) entry which is preliminary data.</text>
</comment>
<dbReference type="AlphaFoldDB" id="A0A839GIK9"/>
<dbReference type="SUPFAM" id="SSF49464">
    <property type="entry name" value="Carboxypeptidase regulatory domain-like"/>
    <property type="match status" value="1"/>
</dbReference>
<dbReference type="InterPro" id="IPR008969">
    <property type="entry name" value="CarboxyPept-like_regulatory"/>
</dbReference>
<dbReference type="Proteomes" id="UP000563094">
    <property type="component" value="Unassembled WGS sequence"/>
</dbReference>
<sequence>MHLPFSQLLRQRWFFLLVALGLSLQVASAQNYGSVSGTILDGQTKQPLGFATIFIAQTTYGTTAAENGTFTLTAIPAGTHELVVSFLGYETLSHSFVLQPGQQQQFRFELAPKANQLQEVVVGPDPHWKSNFATFVQNFIGKTANAAQTEVVNADVLHFTFDPDTRVFTAEASAPLVIENKALGYRVHFLLEVFELDYRTSRVFHAGFPRFEAMKPKNKGQQARWEKARLKAYQGSMMHFGRALYNKNLEAEGFQVRKLKRVPNPSRPPEEEIQAGLRRARARLKGTVVISANPQGAEDSLSYWARMNRLDKQVAYLYKDPVPYDQLVRLEAASGQTVLQFTDFLNVVYAKEKEELGYVNQNLFGKKRAPGPQTSLITLTEPSTFLEPNGMIINPYSHVVEGYWAYEKLAEMLPLDYQPAVQ</sequence>
<protein>
    <recommendedName>
        <fullName evidence="4">Carboxypeptidase-like regulatory domain-containing protein</fullName>
    </recommendedName>
</protein>
<accession>A0A839GIK9</accession>